<dbReference type="PROSITE" id="PS50112">
    <property type="entry name" value="PAS"/>
    <property type="match status" value="1"/>
</dbReference>
<dbReference type="InterPro" id="IPR013767">
    <property type="entry name" value="PAS_fold"/>
</dbReference>
<dbReference type="Pfam" id="PF00989">
    <property type="entry name" value="PAS"/>
    <property type="match status" value="1"/>
</dbReference>
<reference evidence="2 3" key="1">
    <citation type="submission" date="2023-11" db="EMBL/GenBank/DDBJ databases">
        <title>Paucibacter sp. nov., isolated from fresh soil in Korea.</title>
        <authorList>
            <person name="Le N.T.T."/>
        </authorList>
    </citation>
    <scope>NUCLEOTIDE SEQUENCE [LARGE SCALE GENOMIC DNA]</scope>
    <source>
        <strain evidence="2 3">R3-3</strain>
    </source>
</reference>
<dbReference type="Proteomes" id="UP001285263">
    <property type="component" value="Unassembled WGS sequence"/>
</dbReference>
<comment type="caution">
    <text evidence="2">The sequence shown here is derived from an EMBL/GenBank/DDBJ whole genome shotgun (WGS) entry which is preliminary data.</text>
</comment>
<dbReference type="EMBL" id="JAXCLA010000004">
    <property type="protein sequence ID" value="MDY0745696.1"/>
    <property type="molecule type" value="Genomic_DNA"/>
</dbReference>
<dbReference type="CDD" id="cd00130">
    <property type="entry name" value="PAS"/>
    <property type="match status" value="1"/>
</dbReference>
<dbReference type="RefSeq" id="WP_320423590.1">
    <property type="nucleotide sequence ID" value="NZ_JAXCLA010000004.1"/>
</dbReference>
<name>A0ABU5DIU4_9BURK</name>
<protein>
    <submittedName>
        <fullName evidence="2">PAS domain-containing protein</fullName>
    </submittedName>
</protein>
<dbReference type="Gene3D" id="3.30.450.20">
    <property type="entry name" value="PAS domain"/>
    <property type="match status" value="1"/>
</dbReference>
<dbReference type="SMART" id="SM00091">
    <property type="entry name" value="PAS"/>
    <property type="match status" value="1"/>
</dbReference>
<dbReference type="NCBIfam" id="TIGR00229">
    <property type="entry name" value="sensory_box"/>
    <property type="match status" value="1"/>
</dbReference>
<dbReference type="InterPro" id="IPR035965">
    <property type="entry name" value="PAS-like_dom_sf"/>
</dbReference>
<keyword evidence="3" id="KW-1185">Reference proteome</keyword>
<organism evidence="2 3">
    <name type="scientific">Roseateles agri</name>
    <dbReference type="NCBI Taxonomy" id="3098619"/>
    <lineage>
        <taxon>Bacteria</taxon>
        <taxon>Pseudomonadati</taxon>
        <taxon>Pseudomonadota</taxon>
        <taxon>Betaproteobacteria</taxon>
        <taxon>Burkholderiales</taxon>
        <taxon>Sphaerotilaceae</taxon>
        <taxon>Roseateles</taxon>
    </lineage>
</organism>
<sequence length="143" mass="15672">MNIDFQQLVAGAGDGIMVCNASGAITLWNAACERIFGFTAEEALGKNLDIIIPERQRGRHWEGYAHTMATAVTKYGADLLRVPALHKEPGKTLSIAFTVSLLLDDAGKVEGIVAIVRDETARFAEMRELRKRLTELESQKVAT</sequence>
<gene>
    <name evidence="2" type="ORF">SNE35_14345</name>
</gene>
<dbReference type="SUPFAM" id="SSF55785">
    <property type="entry name" value="PYP-like sensor domain (PAS domain)"/>
    <property type="match status" value="1"/>
</dbReference>
<feature type="domain" description="PAS" evidence="1">
    <location>
        <begin position="1"/>
        <end position="54"/>
    </location>
</feature>
<evidence type="ECO:0000259" key="1">
    <source>
        <dbReference type="PROSITE" id="PS50112"/>
    </source>
</evidence>
<proteinExistence type="predicted"/>
<evidence type="ECO:0000313" key="3">
    <source>
        <dbReference type="Proteomes" id="UP001285263"/>
    </source>
</evidence>
<dbReference type="InterPro" id="IPR000014">
    <property type="entry name" value="PAS"/>
</dbReference>
<evidence type="ECO:0000313" key="2">
    <source>
        <dbReference type="EMBL" id="MDY0745696.1"/>
    </source>
</evidence>
<accession>A0ABU5DIU4</accession>